<evidence type="ECO:0000313" key="2">
    <source>
        <dbReference type="EMBL" id="NHB76969.1"/>
    </source>
</evidence>
<proteinExistence type="predicted"/>
<gene>
    <name evidence="2" type="ORF">G8O29_09480</name>
</gene>
<evidence type="ECO:0000313" key="3">
    <source>
        <dbReference type="Proteomes" id="UP001515660"/>
    </source>
</evidence>
<reference evidence="2 3" key="1">
    <citation type="journal article" date="2022" name="Microorganisms">
        <title>Genome Sequence and Characterization of a Xanthorhodopsin-Containing, Aerobic Anoxygenic Phototrophic Rhodobacter Species, Isolated from Mesophilic Conditions at Yellowstone National Park.</title>
        <authorList>
            <person name="Kyndt J.A."/>
            <person name="Robertson S."/>
            <person name="Shoffstall I.B."/>
            <person name="Ramaley R.F."/>
            <person name="Meyer T.E."/>
        </authorList>
    </citation>
    <scope>NUCLEOTIDE SEQUENCE [LARGE SCALE GENOMIC DNA]</scope>
    <source>
        <strain evidence="2 3">M37P</strain>
    </source>
</reference>
<feature type="domain" description="B12-binding" evidence="1">
    <location>
        <begin position="129"/>
        <end position="256"/>
    </location>
</feature>
<dbReference type="PROSITE" id="PS51332">
    <property type="entry name" value="B12_BINDING"/>
    <property type="match status" value="1"/>
</dbReference>
<name>A0ABX0G764_9RHOB</name>
<dbReference type="InterPro" id="IPR006158">
    <property type="entry name" value="Cobalamin-bd"/>
</dbReference>
<keyword evidence="3" id="KW-1185">Reference proteome</keyword>
<dbReference type="InterPro" id="IPR036724">
    <property type="entry name" value="Cobalamin-bd_sf"/>
</dbReference>
<dbReference type="Gene3D" id="3.40.50.280">
    <property type="entry name" value="Cobalamin-binding domain"/>
    <property type="match status" value="1"/>
</dbReference>
<organism evidence="2 3">
    <name type="scientific">Rhodobacter calidifons</name>
    <dbReference type="NCBI Taxonomy" id="2715277"/>
    <lineage>
        <taxon>Bacteria</taxon>
        <taxon>Pseudomonadati</taxon>
        <taxon>Pseudomonadota</taxon>
        <taxon>Alphaproteobacteria</taxon>
        <taxon>Rhodobacterales</taxon>
        <taxon>Rhodobacter group</taxon>
        <taxon>Rhodobacter</taxon>
    </lineage>
</organism>
<dbReference type="Proteomes" id="UP001515660">
    <property type="component" value="Unassembled WGS sequence"/>
</dbReference>
<accession>A0ABX0G764</accession>
<evidence type="ECO:0000259" key="1">
    <source>
        <dbReference type="PROSITE" id="PS51332"/>
    </source>
</evidence>
<dbReference type="EMBL" id="JAANHS010000006">
    <property type="protein sequence ID" value="NHB76969.1"/>
    <property type="molecule type" value="Genomic_DNA"/>
</dbReference>
<comment type="caution">
    <text evidence="2">The sequence shown here is derived from an EMBL/GenBank/DDBJ whole genome shotgun (WGS) entry which is preliminary data.</text>
</comment>
<protein>
    <submittedName>
        <fullName evidence="2">Cobalamin B12-binding domain-containing protein</fullName>
    </submittedName>
</protein>
<dbReference type="Pfam" id="PF02310">
    <property type="entry name" value="B12-binding"/>
    <property type="match status" value="1"/>
</dbReference>
<dbReference type="SUPFAM" id="SSF52242">
    <property type="entry name" value="Cobalamin (vitamin B12)-binding domain"/>
    <property type="match status" value="1"/>
</dbReference>
<dbReference type="RefSeq" id="WP_166403004.1">
    <property type="nucleotide sequence ID" value="NZ_JAANHS010000006.1"/>
</dbReference>
<sequence>MRDNGIADAEVDCGHDTFADLAREALNRLVSVRGSQSFPVRREHLDRFMLLLAPRAGFDAARVLEEMARLKVTAAAVACGYVPEAARLLGEQWEADEISFVDVTIRAERLHEIVRRVDEDFDVVRPATDLTALVLVAEAEQHTLGAFVLALQLRAAGFGVVVRVAPVASELTQLLSASRFDLALVSLGCTAAMESGMALIRTLRLLSREDICIFVGGAIPVPDDRLLQDSGADRVVRDVSALLAEYEGCKQDLTLDLSGRKVLKLRRMPAAKGDGVGLSR</sequence>